<reference evidence="1" key="1">
    <citation type="submission" date="2020-11" db="EMBL/GenBank/DDBJ databases">
        <authorList>
            <person name="Tran Van P."/>
        </authorList>
    </citation>
    <scope>NUCLEOTIDE SEQUENCE</scope>
</reference>
<evidence type="ECO:0000313" key="1">
    <source>
        <dbReference type="EMBL" id="CAD7400172.1"/>
    </source>
</evidence>
<dbReference type="EMBL" id="OC318008">
    <property type="protein sequence ID" value="CAD7400172.1"/>
    <property type="molecule type" value="Genomic_DNA"/>
</dbReference>
<sequence length="238" mass="26686">MVQQHELGLKTYVAFLTPVLVCRPEVFRTAGAPLAFPTLAPRFVRCDVRIVVDQKKPLAQQRSPALQTFELNFLFSEREMAEELRPGREAQATVLTVEPRGLYVGVVMLHASNLNSLLKLTLVVSLVESLPISPRTSDQTAGHLTDQGHILFTKARLTSLSHVTTLTSSTEQYLCIGHDHVGEGPSPRTTQRRYDNHRYRPMIIYRPWISERVVYSPGSSAANVRLVPTTEISLNSQR</sequence>
<name>A0A7R9CPA5_TIMCR</name>
<organism evidence="1">
    <name type="scientific">Timema cristinae</name>
    <name type="common">Walking stick</name>
    <dbReference type="NCBI Taxonomy" id="61476"/>
    <lineage>
        <taxon>Eukaryota</taxon>
        <taxon>Metazoa</taxon>
        <taxon>Ecdysozoa</taxon>
        <taxon>Arthropoda</taxon>
        <taxon>Hexapoda</taxon>
        <taxon>Insecta</taxon>
        <taxon>Pterygota</taxon>
        <taxon>Neoptera</taxon>
        <taxon>Polyneoptera</taxon>
        <taxon>Phasmatodea</taxon>
        <taxon>Timematodea</taxon>
        <taxon>Timematoidea</taxon>
        <taxon>Timematidae</taxon>
        <taxon>Timema</taxon>
    </lineage>
</organism>
<protein>
    <submittedName>
        <fullName evidence="1">Uncharacterized protein</fullName>
    </submittedName>
</protein>
<dbReference type="AlphaFoldDB" id="A0A7R9CPA5"/>
<gene>
    <name evidence="1" type="ORF">TCEB3V08_LOCUS5371</name>
</gene>
<proteinExistence type="predicted"/>
<accession>A0A7R9CPA5</accession>